<dbReference type="GO" id="GO:0005886">
    <property type="term" value="C:plasma membrane"/>
    <property type="evidence" value="ECO:0007669"/>
    <property type="project" value="UniProtKB-SubCell"/>
</dbReference>
<evidence type="ECO:0000256" key="8">
    <source>
        <dbReference type="ARBA" id="ARBA00022927"/>
    </source>
</evidence>
<comment type="function">
    <text evidence="12">Necessary for flagellar biosynthesis. May be involved in translocation of the flagellum.</text>
</comment>
<evidence type="ECO:0000256" key="1">
    <source>
        <dbReference type="ARBA" id="ARBA00004413"/>
    </source>
</evidence>
<dbReference type="GO" id="GO:0005525">
    <property type="term" value="F:GTP binding"/>
    <property type="evidence" value="ECO:0007669"/>
    <property type="project" value="UniProtKB-KW"/>
</dbReference>
<keyword evidence="16" id="KW-0282">Flagellum</keyword>
<reference evidence="16" key="1">
    <citation type="submission" date="2019-12" db="EMBL/GenBank/DDBJ databases">
        <authorList>
            <person name="zhang j."/>
            <person name="sun C.M."/>
        </authorList>
    </citation>
    <scope>NUCLEOTIDE SEQUENCE</scope>
    <source>
        <strain evidence="16">NS-1</strain>
    </source>
</reference>
<name>A0A8A7KA54_9FIRM</name>
<dbReference type="SMART" id="SM00962">
    <property type="entry name" value="SRP54"/>
    <property type="match status" value="1"/>
</dbReference>
<keyword evidence="5" id="KW-1003">Cell membrane</keyword>
<dbReference type="AlphaFoldDB" id="A0A8A7KA54"/>
<evidence type="ECO:0000313" key="17">
    <source>
        <dbReference type="Proteomes" id="UP000665020"/>
    </source>
</evidence>
<evidence type="ECO:0000256" key="13">
    <source>
        <dbReference type="ARBA" id="ARBA00030866"/>
    </source>
</evidence>
<proteinExistence type="inferred from homology"/>
<evidence type="ECO:0000256" key="5">
    <source>
        <dbReference type="ARBA" id="ARBA00022475"/>
    </source>
</evidence>
<feature type="domain" description="SRP54-type proteins GTP-binding" evidence="15">
    <location>
        <begin position="158"/>
        <end position="351"/>
    </location>
</feature>
<organism evidence="16 17">
    <name type="scientific">Iocasia fonsfrigidae</name>
    <dbReference type="NCBI Taxonomy" id="2682810"/>
    <lineage>
        <taxon>Bacteria</taxon>
        <taxon>Bacillati</taxon>
        <taxon>Bacillota</taxon>
        <taxon>Clostridia</taxon>
        <taxon>Halanaerobiales</taxon>
        <taxon>Halanaerobiaceae</taxon>
        <taxon>Iocasia</taxon>
    </lineage>
</organism>
<keyword evidence="6" id="KW-0547">Nucleotide-binding</keyword>
<dbReference type="EMBL" id="CP046640">
    <property type="protein sequence ID" value="QTL96975.1"/>
    <property type="molecule type" value="Genomic_DNA"/>
</dbReference>
<keyword evidence="4" id="KW-0813">Transport</keyword>
<evidence type="ECO:0000256" key="3">
    <source>
        <dbReference type="ARBA" id="ARBA00014919"/>
    </source>
</evidence>
<evidence type="ECO:0000259" key="14">
    <source>
        <dbReference type="SMART" id="SM00382"/>
    </source>
</evidence>
<comment type="similarity">
    <text evidence="2">Belongs to the GTP-binding SRP family.</text>
</comment>
<evidence type="ECO:0000256" key="9">
    <source>
        <dbReference type="ARBA" id="ARBA00023134"/>
    </source>
</evidence>
<dbReference type="RefSeq" id="WP_230868642.1">
    <property type="nucleotide sequence ID" value="NZ_CP046640.1"/>
</dbReference>
<dbReference type="GO" id="GO:0015031">
    <property type="term" value="P:protein transport"/>
    <property type="evidence" value="ECO:0007669"/>
    <property type="project" value="UniProtKB-KW"/>
</dbReference>
<keyword evidence="8" id="KW-0653">Protein transport</keyword>
<accession>A0A8A7KA54</accession>
<dbReference type="Proteomes" id="UP000665020">
    <property type="component" value="Chromosome"/>
</dbReference>
<evidence type="ECO:0000259" key="15">
    <source>
        <dbReference type="SMART" id="SM00962"/>
    </source>
</evidence>
<dbReference type="SUPFAM" id="SSF52540">
    <property type="entry name" value="P-loop containing nucleoside triphosphate hydrolases"/>
    <property type="match status" value="1"/>
</dbReference>
<dbReference type="InterPro" id="IPR003593">
    <property type="entry name" value="AAA+_ATPase"/>
</dbReference>
<keyword evidence="11" id="KW-1006">Bacterial flagellum protein export</keyword>
<dbReference type="Gene3D" id="3.40.50.300">
    <property type="entry name" value="P-loop containing nucleotide triphosphate hydrolases"/>
    <property type="match status" value="1"/>
</dbReference>
<dbReference type="InterPro" id="IPR000897">
    <property type="entry name" value="SRP54_GTPase_dom"/>
</dbReference>
<evidence type="ECO:0000256" key="7">
    <source>
        <dbReference type="ARBA" id="ARBA00022795"/>
    </source>
</evidence>
<evidence type="ECO:0000256" key="4">
    <source>
        <dbReference type="ARBA" id="ARBA00022448"/>
    </source>
</evidence>
<sequence length="355" mass="40100">MKVKKYVAETMQDAIFKVKADLGPEAIILDTNKFKKGGFLGFFTKTMVEIIAGVEEKKREFKQNNNNFALQEINDLKNMVTEIHKSWQNDEFLSHLSEELLEIYQHFNQQEVNEELAKGFIKVIKENKIVPGEINSQLDAVLQEYIGECQLISTDDSQKVIGFVGPTGVGKTTTIAKLAAHFTLDEGKKVCLITTDTYRIAAVQQLQTYSDIINIPLHVAYNEQELVKLIRFDLKDKYDLILIDTAGSSWKDGIQLGKLKTLLKRELVDEIHLMISLNTRSNIIREVIKGFSLLKPDKLILTKLDETSVYGDIINIKNISKLPYSYITIGQDVPDDLEAARAELLTGYLTGGLNV</sequence>
<comment type="subcellular location">
    <subcellularLocation>
        <location evidence="1">Cell membrane</location>
        <topology evidence="1">Peripheral membrane protein</topology>
        <orientation evidence="1">Cytoplasmic side</orientation>
    </subcellularLocation>
</comment>
<dbReference type="PANTHER" id="PTHR43134">
    <property type="entry name" value="SIGNAL RECOGNITION PARTICLE RECEPTOR SUBUNIT ALPHA"/>
    <property type="match status" value="1"/>
</dbReference>
<evidence type="ECO:0000313" key="16">
    <source>
        <dbReference type="EMBL" id="QTL96975.1"/>
    </source>
</evidence>
<dbReference type="InterPro" id="IPR047040">
    <property type="entry name" value="FlhF__GTPase_dom"/>
</dbReference>
<dbReference type="CDD" id="cd17873">
    <property type="entry name" value="FlhF"/>
    <property type="match status" value="1"/>
</dbReference>
<keyword evidence="17" id="KW-1185">Reference proteome</keyword>
<evidence type="ECO:0000256" key="12">
    <source>
        <dbReference type="ARBA" id="ARBA00025337"/>
    </source>
</evidence>
<dbReference type="FunFam" id="3.40.50.300:FF:000695">
    <property type="entry name" value="Flagellar biosynthesis regulator FlhF"/>
    <property type="match status" value="1"/>
</dbReference>
<evidence type="ECO:0000256" key="10">
    <source>
        <dbReference type="ARBA" id="ARBA00023136"/>
    </source>
</evidence>
<dbReference type="GO" id="GO:0006614">
    <property type="term" value="P:SRP-dependent cotranslational protein targeting to membrane"/>
    <property type="evidence" value="ECO:0007669"/>
    <property type="project" value="InterPro"/>
</dbReference>
<keyword evidence="16" id="KW-0966">Cell projection</keyword>
<keyword evidence="10" id="KW-0472">Membrane</keyword>
<dbReference type="Pfam" id="PF00448">
    <property type="entry name" value="SRP54"/>
    <property type="match status" value="1"/>
</dbReference>
<protein>
    <recommendedName>
        <fullName evidence="3">Flagellar biosynthesis protein FlhF</fullName>
    </recommendedName>
    <alternativeName>
        <fullName evidence="13">Flagella-associated GTP-binding protein</fullName>
    </alternativeName>
</protein>
<dbReference type="GO" id="GO:0003924">
    <property type="term" value="F:GTPase activity"/>
    <property type="evidence" value="ECO:0007669"/>
    <property type="project" value="InterPro"/>
</dbReference>
<evidence type="ECO:0000256" key="11">
    <source>
        <dbReference type="ARBA" id="ARBA00023225"/>
    </source>
</evidence>
<feature type="domain" description="AAA+ ATPase" evidence="14">
    <location>
        <begin position="157"/>
        <end position="320"/>
    </location>
</feature>
<evidence type="ECO:0000256" key="6">
    <source>
        <dbReference type="ARBA" id="ARBA00022741"/>
    </source>
</evidence>
<dbReference type="GO" id="GO:0005047">
    <property type="term" value="F:signal recognition particle binding"/>
    <property type="evidence" value="ECO:0007669"/>
    <property type="project" value="TreeGrafter"/>
</dbReference>
<dbReference type="GO" id="GO:0044781">
    <property type="term" value="P:bacterial-type flagellum organization"/>
    <property type="evidence" value="ECO:0007669"/>
    <property type="project" value="UniProtKB-KW"/>
</dbReference>
<dbReference type="KEGG" id="ifn:GM661_02775"/>
<dbReference type="Gene3D" id="1.20.120.1380">
    <property type="entry name" value="Flagellar FlhF biosynthesis protein, N domain"/>
    <property type="match status" value="1"/>
</dbReference>
<dbReference type="SMART" id="SM00382">
    <property type="entry name" value="AAA"/>
    <property type="match status" value="1"/>
</dbReference>
<keyword evidence="16" id="KW-0969">Cilium</keyword>
<evidence type="ECO:0000256" key="2">
    <source>
        <dbReference type="ARBA" id="ARBA00008531"/>
    </source>
</evidence>
<gene>
    <name evidence="16" type="ORF">GM661_02775</name>
</gene>
<keyword evidence="9" id="KW-0342">GTP-binding</keyword>
<keyword evidence="7" id="KW-1005">Bacterial flagellum biogenesis</keyword>
<dbReference type="InterPro" id="IPR027417">
    <property type="entry name" value="P-loop_NTPase"/>
</dbReference>
<dbReference type="PANTHER" id="PTHR43134:SF3">
    <property type="entry name" value="FLAGELLAR BIOSYNTHESIS PROTEIN FLHF"/>
    <property type="match status" value="1"/>
</dbReference>